<dbReference type="EMBL" id="CAUYUJ010015761">
    <property type="protein sequence ID" value="CAK0857840.1"/>
    <property type="molecule type" value="Genomic_DNA"/>
</dbReference>
<accession>A0ABN9UE87</accession>
<dbReference type="Proteomes" id="UP001189429">
    <property type="component" value="Unassembled WGS sequence"/>
</dbReference>
<evidence type="ECO:0008006" key="3">
    <source>
        <dbReference type="Google" id="ProtNLM"/>
    </source>
</evidence>
<protein>
    <recommendedName>
        <fullName evidence="3">Cell division cycle protein 123 homolog</fullName>
    </recommendedName>
</protein>
<sequence>MLAALEAQRLRLRPVETAPAAAAAATGTGEELPEKEQQRIRQEFFAAGLEKWLPLVADLSFPSKSLPLSREACEALLAADGATADAAAAGLARGIDEAMDDCGWDRVFVKLSTRSPKDAPKILERAREAFRAREGSQLPLQERARLLAELVQQQFGVSSGAEALELLTSSARVREDLEYALEAPCYEELKLHVVLRRYDGALPIASEFRGIVWGGALNALGQYYHPLVFPELQGQRERIERDLREVHKNLQPKLSADGFTHCIIDFAWLGPGKVRVIEINPFDGVALGCFPGSTGLFRWDDEDDRRTITHGPFQFRIRKEPLSDSALKLNLNTTWRDIVAPQPRHWRASAAKSSHAGPA</sequence>
<gene>
    <name evidence="1" type="ORF">PCOR1329_LOCUS47804</name>
</gene>
<reference evidence="1" key="1">
    <citation type="submission" date="2023-10" db="EMBL/GenBank/DDBJ databases">
        <authorList>
            <person name="Chen Y."/>
            <person name="Shah S."/>
            <person name="Dougan E. K."/>
            <person name="Thang M."/>
            <person name="Chan C."/>
        </authorList>
    </citation>
    <scope>NUCLEOTIDE SEQUENCE [LARGE SCALE GENOMIC DNA]</scope>
</reference>
<evidence type="ECO:0000313" key="1">
    <source>
        <dbReference type="EMBL" id="CAK0857840.1"/>
    </source>
</evidence>
<dbReference type="InterPro" id="IPR009772">
    <property type="entry name" value="CDC123"/>
</dbReference>
<comment type="caution">
    <text evidence="1">The sequence shown here is derived from an EMBL/GenBank/DDBJ whole genome shotgun (WGS) entry which is preliminary data.</text>
</comment>
<proteinExistence type="predicted"/>
<keyword evidence="2" id="KW-1185">Reference proteome</keyword>
<name>A0ABN9UE87_9DINO</name>
<organism evidence="1 2">
    <name type="scientific">Prorocentrum cordatum</name>
    <dbReference type="NCBI Taxonomy" id="2364126"/>
    <lineage>
        <taxon>Eukaryota</taxon>
        <taxon>Sar</taxon>
        <taxon>Alveolata</taxon>
        <taxon>Dinophyceae</taxon>
        <taxon>Prorocentrales</taxon>
        <taxon>Prorocentraceae</taxon>
        <taxon>Prorocentrum</taxon>
    </lineage>
</organism>
<evidence type="ECO:0000313" key="2">
    <source>
        <dbReference type="Proteomes" id="UP001189429"/>
    </source>
</evidence>
<dbReference type="Pfam" id="PF07065">
    <property type="entry name" value="D123"/>
    <property type="match status" value="1"/>
</dbReference>